<organism evidence="2 3">
    <name type="scientific">Pseudomonas putida</name>
    <name type="common">Arthrobacter siderocapsulatus</name>
    <dbReference type="NCBI Taxonomy" id="303"/>
    <lineage>
        <taxon>Bacteria</taxon>
        <taxon>Pseudomonadati</taxon>
        <taxon>Pseudomonadota</taxon>
        <taxon>Gammaproteobacteria</taxon>
        <taxon>Pseudomonadales</taxon>
        <taxon>Pseudomonadaceae</taxon>
        <taxon>Pseudomonas</taxon>
    </lineage>
</organism>
<dbReference type="RefSeq" id="WP_075803112.1">
    <property type="nucleotide sequence ID" value="NZ_MKZO01000017.1"/>
</dbReference>
<accession>A0A1Q9R5Z1</accession>
<dbReference type="Gene3D" id="3.40.50.1820">
    <property type="entry name" value="alpha/beta hydrolase"/>
    <property type="match status" value="1"/>
</dbReference>
<dbReference type="InterPro" id="IPR050266">
    <property type="entry name" value="AB_hydrolase_sf"/>
</dbReference>
<dbReference type="PANTHER" id="PTHR43798:SF5">
    <property type="entry name" value="MONOACYLGLYCEROL LIPASE ABHD6"/>
    <property type="match status" value="1"/>
</dbReference>
<proteinExistence type="predicted"/>
<dbReference type="InterPro" id="IPR029058">
    <property type="entry name" value="AB_hydrolase_fold"/>
</dbReference>
<evidence type="ECO:0000313" key="3">
    <source>
        <dbReference type="Proteomes" id="UP000186736"/>
    </source>
</evidence>
<dbReference type="PRINTS" id="PR00111">
    <property type="entry name" value="ABHYDROLASE"/>
</dbReference>
<dbReference type="OrthoDB" id="9799612at2"/>
<gene>
    <name evidence="2" type="ORF">PSEMO_21710</name>
</gene>
<feature type="domain" description="AB hydrolase-1" evidence="1">
    <location>
        <begin position="35"/>
        <end position="265"/>
    </location>
</feature>
<dbReference type="PANTHER" id="PTHR43798">
    <property type="entry name" value="MONOACYLGLYCEROL LIPASE"/>
    <property type="match status" value="1"/>
</dbReference>
<dbReference type="SUPFAM" id="SSF53474">
    <property type="entry name" value="alpha/beta-Hydrolases"/>
    <property type="match status" value="1"/>
</dbReference>
<dbReference type="GO" id="GO:0047372">
    <property type="term" value="F:monoacylglycerol lipase activity"/>
    <property type="evidence" value="ECO:0007669"/>
    <property type="project" value="TreeGrafter"/>
</dbReference>
<evidence type="ECO:0000313" key="2">
    <source>
        <dbReference type="EMBL" id="OLS62817.1"/>
    </source>
</evidence>
<sequence length="282" mass="30780">MADFSQLPRVRGERLEIRPGRHLSVAYQAGGDTVVFFGHGGGGNKDQWRELWRDLGARGYSLVAWDLLGHGASDRPRDARAYAWDELVADELEVLRRFGGARNIIVAHSFGTGLALSALLAGPAVRVDAALLLGSQLHRPLKRKGLLNLPVWVLELLRPRLARGFREAAWHPEADPALVDYEDGLAQGNSLQVFKALVAHAQWPDAAALARLEVPISVLAGDRDGLTPASGGEELARQLPRAQFRVLERCGHQLMLEKPQEVLAAFEGLVAGLRTFEPAPVI</sequence>
<dbReference type="EMBL" id="MKZO01000017">
    <property type="protein sequence ID" value="OLS62817.1"/>
    <property type="molecule type" value="Genomic_DNA"/>
</dbReference>
<dbReference type="Proteomes" id="UP000186736">
    <property type="component" value="Unassembled WGS sequence"/>
</dbReference>
<dbReference type="GO" id="GO:0046464">
    <property type="term" value="P:acylglycerol catabolic process"/>
    <property type="evidence" value="ECO:0007669"/>
    <property type="project" value="TreeGrafter"/>
</dbReference>
<dbReference type="Pfam" id="PF12697">
    <property type="entry name" value="Abhydrolase_6"/>
    <property type="match status" value="1"/>
</dbReference>
<reference evidence="2 3" key="1">
    <citation type="submission" date="2016-10" db="EMBL/GenBank/DDBJ databases">
        <title>Genome Sequence of Pseudomonas putida GM4FR.</title>
        <authorList>
            <person name="Poehlein A."/>
            <person name="Wemheuer F."/>
            <person name="Hollensteiner J."/>
            <person name="Wemheuer B."/>
        </authorList>
    </citation>
    <scope>NUCLEOTIDE SEQUENCE [LARGE SCALE GENOMIC DNA]</scope>
    <source>
        <strain evidence="2 3">GM4FR</strain>
    </source>
</reference>
<dbReference type="InterPro" id="IPR000073">
    <property type="entry name" value="AB_hydrolase_1"/>
</dbReference>
<dbReference type="GO" id="GO:0016020">
    <property type="term" value="C:membrane"/>
    <property type="evidence" value="ECO:0007669"/>
    <property type="project" value="TreeGrafter"/>
</dbReference>
<evidence type="ECO:0000259" key="1">
    <source>
        <dbReference type="Pfam" id="PF12697"/>
    </source>
</evidence>
<protein>
    <recommendedName>
        <fullName evidence="1">AB hydrolase-1 domain-containing protein</fullName>
    </recommendedName>
</protein>
<name>A0A1Q9R5Z1_PSEPU</name>
<dbReference type="AlphaFoldDB" id="A0A1Q9R5Z1"/>
<comment type="caution">
    <text evidence="2">The sequence shown here is derived from an EMBL/GenBank/DDBJ whole genome shotgun (WGS) entry which is preliminary data.</text>
</comment>